<keyword evidence="2" id="KW-1185">Reference proteome</keyword>
<dbReference type="OrthoDB" id="7482693at2759"/>
<dbReference type="RefSeq" id="XP_035449905.2">
    <property type="nucleotide sequence ID" value="XM_035594012.2"/>
</dbReference>
<feature type="signal peptide" evidence="1">
    <location>
        <begin position="1"/>
        <end position="23"/>
    </location>
</feature>
<keyword evidence="1" id="KW-0732">Signal</keyword>
<evidence type="ECO:0000313" key="2">
    <source>
        <dbReference type="Proteomes" id="UP000829999"/>
    </source>
</evidence>
<feature type="chain" id="PRO_5040342680" evidence="1">
    <location>
        <begin position="24"/>
        <end position="163"/>
    </location>
</feature>
<evidence type="ECO:0000256" key="1">
    <source>
        <dbReference type="SAM" id="SignalP"/>
    </source>
</evidence>
<dbReference type="Proteomes" id="UP000829999">
    <property type="component" value="Chromosome 8"/>
</dbReference>
<accession>A0A9R0DEA0</accession>
<organism evidence="2 3">
    <name type="scientific">Spodoptera frugiperda</name>
    <name type="common">Fall armyworm</name>
    <dbReference type="NCBI Taxonomy" id="7108"/>
    <lineage>
        <taxon>Eukaryota</taxon>
        <taxon>Metazoa</taxon>
        <taxon>Ecdysozoa</taxon>
        <taxon>Arthropoda</taxon>
        <taxon>Hexapoda</taxon>
        <taxon>Insecta</taxon>
        <taxon>Pterygota</taxon>
        <taxon>Neoptera</taxon>
        <taxon>Endopterygota</taxon>
        <taxon>Lepidoptera</taxon>
        <taxon>Glossata</taxon>
        <taxon>Ditrysia</taxon>
        <taxon>Noctuoidea</taxon>
        <taxon>Noctuidae</taxon>
        <taxon>Amphipyrinae</taxon>
        <taxon>Spodoptera</taxon>
    </lineage>
</organism>
<evidence type="ECO:0000313" key="3">
    <source>
        <dbReference type="RefSeq" id="XP_035449905.2"/>
    </source>
</evidence>
<sequence>MRAKLFNLTTLFLTTVIFQETREFRFMRTIQSVGHPYYKILMSLGTCKENVLFTDQKIWAKIAMNRILDIYYRCDNELVKISRVEIILIINNTSSFAFSEDGVGRSEFSGTLYLPTHLNFVIYSLTIYSCNLGKQYVTSPKTVGRDDPQHTYMPFLRDKITVN</sequence>
<dbReference type="GeneID" id="118275889"/>
<reference evidence="3" key="1">
    <citation type="submission" date="2025-08" db="UniProtKB">
        <authorList>
            <consortium name="RefSeq"/>
        </authorList>
    </citation>
    <scope>IDENTIFICATION</scope>
    <source>
        <tissue evidence="3">Whole larval tissue</tissue>
    </source>
</reference>
<proteinExistence type="predicted"/>
<gene>
    <name evidence="3" type="primary">LOC118275889</name>
</gene>
<name>A0A9R0DEA0_SPOFR</name>
<protein>
    <submittedName>
        <fullName evidence="3">Uncharacterized protein LOC118275889</fullName>
    </submittedName>
</protein>
<dbReference type="AlphaFoldDB" id="A0A9R0DEA0"/>